<evidence type="ECO:0000256" key="5">
    <source>
        <dbReference type="ARBA" id="ARBA00023136"/>
    </source>
</evidence>
<dbReference type="InterPro" id="IPR039072">
    <property type="entry name" value="ATP_synth_I_Bacilli"/>
</dbReference>
<proteinExistence type="predicted"/>
<comment type="caution">
    <text evidence="7">The sequence shown here is derived from an EMBL/GenBank/DDBJ whole genome shotgun (WGS) entry which is preliminary data.</text>
</comment>
<evidence type="ECO:0000256" key="3">
    <source>
        <dbReference type="ARBA" id="ARBA00022692"/>
    </source>
</evidence>
<dbReference type="EMBL" id="WNZX01000015">
    <property type="protein sequence ID" value="MUG72418.1"/>
    <property type="molecule type" value="Genomic_DNA"/>
</dbReference>
<keyword evidence="8" id="KW-1185">Reference proteome</keyword>
<feature type="transmembrane region" description="Helical" evidence="6">
    <location>
        <begin position="96"/>
        <end position="117"/>
    </location>
</feature>
<dbReference type="GO" id="GO:0005886">
    <property type="term" value="C:plasma membrane"/>
    <property type="evidence" value="ECO:0007669"/>
    <property type="project" value="UniProtKB-SubCell"/>
</dbReference>
<reference evidence="7 8" key="1">
    <citation type="submission" date="2019-11" db="EMBL/GenBank/DDBJ databases">
        <title>Draft genome sequences of five Paenibacillus species of dairy origin.</title>
        <authorList>
            <person name="Olajide A.M."/>
            <person name="Chen S."/>
            <person name="Lapointe G."/>
        </authorList>
    </citation>
    <scope>NUCLEOTIDE SEQUENCE [LARGE SCALE GENOMIC DNA]</scope>
    <source>
        <strain evidence="7 8">2CS3</strain>
    </source>
</reference>
<name>A0A7X2ZCF8_9BACL</name>
<gene>
    <name evidence="7" type="ORF">GNP93_17260</name>
</gene>
<keyword evidence="5 6" id="KW-0472">Membrane</keyword>
<dbReference type="PANTHER" id="PTHR40035:SF1">
    <property type="entry name" value="ATP SYNTHASE PROTEIN I"/>
    <property type="match status" value="1"/>
</dbReference>
<dbReference type="Proteomes" id="UP000450917">
    <property type="component" value="Unassembled WGS sequence"/>
</dbReference>
<evidence type="ECO:0000256" key="4">
    <source>
        <dbReference type="ARBA" id="ARBA00022989"/>
    </source>
</evidence>
<accession>A0A7X2ZCF8</accession>
<dbReference type="Pfam" id="PF03899">
    <property type="entry name" value="ATP-synt_I"/>
    <property type="match status" value="1"/>
</dbReference>
<evidence type="ECO:0000256" key="6">
    <source>
        <dbReference type="SAM" id="Phobius"/>
    </source>
</evidence>
<dbReference type="RefSeq" id="WP_127609114.1">
    <property type="nucleotide sequence ID" value="NZ_JARTHJ010000079.1"/>
</dbReference>
<dbReference type="InterPro" id="IPR005598">
    <property type="entry name" value="ATP_synth_I"/>
</dbReference>
<keyword evidence="4 6" id="KW-1133">Transmembrane helix</keyword>
<dbReference type="PANTHER" id="PTHR40035">
    <property type="entry name" value="ATP SYNTHASE PROTEIN I"/>
    <property type="match status" value="1"/>
</dbReference>
<keyword evidence="3 6" id="KW-0812">Transmembrane</keyword>
<comment type="subcellular location">
    <subcellularLocation>
        <location evidence="1">Cell membrane</location>
        <topology evidence="1">Multi-pass membrane protein</topology>
    </subcellularLocation>
</comment>
<feature type="transmembrane region" description="Helical" evidence="6">
    <location>
        <begin position="7"/>
        <end position="26"/>
    </location>
</feature>
<feature type="transmembrane region" description="Helical" evidence="6">
    <location>
        <begin position="73"/>
        <end position="90"/>
    </location>
</feature>
<protein>
    <submittedName>
        <fullName evidence="7">ATP synthase subunit I</fullName>
    </submittedName>
</protein>
<organism evidence="7 8">
    <name type="scientific">Paenibacillus validus</name>
    <dbReference type="NCBI Taxonomy" id="44253"/>
    <lineage>
        <taxon>Bacteria</taxon>
        <taxon>Bacillati</taxon>
        <taxon>Bacillota</taxon>
        <taxon>Bacilli</taxon>
        <taxon>Bacillales</taxon>
        <taxon>Paenibacillaceae</taxon>
        <taxon>Paenibacillus</taxon>
    </lineage>
</organism>
<keyword evidence="2" id="KW-1003">Cell membrane</keyword>
<feature type="transmembrane region" description="Helical" evidence="6">
    <location>
        <begin position="32"/>
        <end position="52"/>
    </location>
</feature>
<evidence type="ECO:0000256" key="1">
    <source>
        <dbReference type="ARBA" id="ARBA00004651"/>
    </source>
</evidence>
<evidence type="ECO:0000313" key="7">
    <source>
        <dbReference type="EMBL" id="MUG72418.1"/>
    </source>
</evidence>
<evidence type="ECO:0000313" key="8">
    <source>
        <dbReference type="Proteomes" id="UP000450917"/>
    </source>
</evidence>
<sequence length="119" mass="13314">MKDQLKVIARIALFMISALLLVWAFLPAYRTYASGFILGTLASLTNAWLLILKIETLSKLTQQEGRKRVNLGTLSRMCVALLAVMIAVKYPQFNLVFTIAGLFSVQLATLLMGYLFIKK</sequence>
<evidence type="ECO:0000256" key="2">
    <source>
        <dbReference type="ARBA" id="ARBA00022475"/>
    </source>
</evidence>
<dbReference type="AlphaFoldDB" id="A0A7X2ZCF8"/>